<evidence type="ECO:0000313" key="1">
    <source>
        <dbReference type="EMBL" id="CAG8581981.1"/>
    </source>
</evidence>
<evidence type="ECO:0000313" key="2">
    <source>
        <dbReference type="Proteomes" id="UP000789831"/>
    </source>
</evidence>
<dbReference type="OrthoDB" id="2448202at2759"/>
<organism evidence="1 2">
    <name type="scientific">Ambispora gerdemannii</name>
    <dbReference type="NCBI Taxonomy" id="144530"/>
    <lineage>
        <taxon>Eukaryota</taxon>
        <taxon>Fungi</taxon>
        <taxon>Fungi incertae sedis</taxon>
        <taxon>Mucoromycota</taxon>
        <taxon>Glomeromycotina</taxon>
        <taxon>Glomeromycetes</taxon>
        <taxon>Archaeosporales</taxon>
        <taxon>Ambisporaceae</taxon>
        <taxon>Ambispora</taxon>
    </lineage>
</organism>
<name>A0A9N9BYZ1_9GLOM</name>
<sequence length="93" mass="10551">VKNVNSQVEVVSAIKAKLEVYWSLIHQSSIITTLLDPCTKFLAFSQDDQPHARFTLQKIYDEYNSDNIQIALPRLTLTHSIFQALIQSTSSNN</sequence>
<feature type="non-terminal residue" evidence="1">
    <location>
        <position position="1"/>
    </location>
</feature>
<accession>A0A9N9BYZ1</accession>
<protein>
    <submittedName>
        <fullName evidence="1">3979_t:CDS:1</fullName>
    </submittedName>
</protein>
<dbReference type="AlphaFoldDB" id="A0A9N9BYZ1"/>
<comment type="caution">
    <text evidence="1">The sequence shown here is derived from an EMBL/GenBank/DDBJ whole genome shotgun (WGS) entry which is preliminary data.</text>
</comment>
<keyword evidence="2" id="KW-1185">Reference proteome</keyword>
<dbReference type="EMBL" id="CAJVPL010001662">
    <property type="protein sequence ID" value="CAG8581981.1"/>
    <property type="molecule type" value="Genomic_DNA"/>
</dbReference>
<dbReference type="Proteomes" id="UP000789831">
    <property type="component" value="Unassembled WGS sequence"/>
</dbReference>
<gene>
    <name evidence="1" type="ORF">AGERDE_LOCUS8170</name>
</gene>
<proteinExistence type="predicted"/>
<reference evidence="1" key="1">
    <citation type="submission" date="2021-06" db="EMBL/GenBank/DDBJ databases">
        <authorList>
            <person name="Kallberg Y."/>
            <person name="Tangrot J."/>
            <person name="Rosling A."/>
        </authorList>
    </citation>
    <scope>NUCLEOTIDE SEQUENCE</scope>
    <source>
        <strain evidence="1">MT106</strain>
    </source>
</reference>